<evidence type="ECO:0000259" key="1">
    <source>
        <dbReference type="Pfam" id="PF13683"/>
    </source>
</evidence>
<dbReference type="eggNOG" id="COG2801">
    <property type="taxonomic scope" value="Bacteria"/>
</dbReference>
<dbReference type="AlphaFoldDB" id="R4Z797"/>
<dbReference type="Proteomes" id="UP000018291">
    <property type="component" value="Unassembled WGS sequence"/>
</dbReference>
<name>R4Z797_9ACTN</name>
<dbReference type="InterPro" id="IPR001584">
    <property type="entry name" value="Integrase_cat-core"/>
</dbReference>
<keyword evidence="3" id="KW-1185">Reference proteome</keyword>
<gene>
    <name evidence="2" type="ORF">BN381_600016</name>
</gene>
<dbReference type="EMBL" id="CANL01000057">
    <property type="protein sequence ID" value="CCM65202.1"/>
    <property type="molecule type" value="Genomic_DNA"/>
</dbReference>
<organism evidence="2 3">
    <name type="scientific">Candidatus Neomicrothrix parvicella RN1</name>
    <dbReference type="NCBI Taxonomy" id="1229780"/>
    <lineage>
        <taxon>Bacteria</taxon>
        <taxon>Bacillati</taxon>
        <taxon>Actinomycetota</taxon>
        <taxon>Acidimicrobiia</taxon>
        <taxon>Acidimicrobiales</taxon>
        <taxon>Microthrixaceae</taxon>
        <taxon>Candidatus Neomicrothrix</taxon>
    </lineage>
</organism>
<sequence>MNGLYKAEVIWRRGPWKTVEAVELATMEWVSWFNNQRLHSALGYVPPVEFEAAWAETQTASGLAVVQPVG</sequence>
<accession>R4Z797</accession>
<feature type="domain" description="Integrase catalytic" evidence="1">
    <location>
        <begin position="1"/>
        <end position="47"/>
    </location>
</feature>
<dbReference type="STRING" id="1229780.BN381_600016"/>
<evidence type="ECO:0000313" key="2">
    <source>
        <dbReference type="EMBL" id="CCM65202.1"/>
    </source>
</evidence>
<reference evidence="2 3" key="1">
    <citation type="journal article" date="2013" name="ISME J.">
        <title>Metabolic model for the filamentous 'Candidatus Microthrix parvicella' based on genomic and metagenomic analyses.</title>
        <authorList>
            <person name="Jon McIlroy S."/>
            <person name="Kristiansen R."/>
            <person name="Albertsen M."/>
            <person name="Michael Karst S."/>
            <person name="Rossetti S."/>
            <person name="Lund Nielsen J."/>
            <person name="Tandoi V."/>
            <person name="James Seviour R."/>
            <person name="Nielsen P.H."/>
        </authorList>
    </citation>
    <scope>NUCLEOTIDE SEQUENCE [LARGE SCALE GENOMIC DNA]</scope>
    <source>
        <strain evidence="2 3">RN1</strain>
    </source>
</reference>
<dbReference type="Pfam" id="PF13683">
    <property type="entry name" value="rve_3"/>
    <property type="match status" value="1"/>
</dbReference>
<dbReference type="InterPro" id="IPR012337">
    <property type="entry name" value="RNaseH-like_sf"/>
</dbReference>
<comment type="caution">
    <text evidence="2">The sequence shown here is derived from an EMBL/GenBank/DDBJ whole genome shotgun (WGS) entry which is preliminary data.</text>
</comment>
<dbReference type="HOGENOM" id="CLU_027402_41_11_11"/>
<protein>
    <submittedName>
        <fullName evidence="2">Integrase, catalytic domain</fullName>
    </submittedName>
</protein>
<evidence type="ECO:0000313" key="3">
    <source>
        <dbReference type="Proteomes" id="UP000018291"/>
    </source>
</evidence>
<dbReference type="SUPFAM" id="SSF53098">
    <property type="entry name" value="Ribonuclease H-like"/>
    <property type="match status" value="1"/>
</dbReference>
<proteinExistence type="predicted"/>
<dbReference type="GO" id="GO:0015074">
    <property type="term" value="P:DNA integration"/>
    <property type="evidence" value="ECO:0007669"/>
    <property type="project" value="InterPro"/>
</dbReference>